<dbReference type="PROSITE" id="PS50929">
    <property type="entry name" value="ABC_TM1F"/>
    <property type="match status" value="1"/>
</dbReference>
<dbReference type="GO" id="GO:0005886">
    <property type="term" value="C:plasma membrane"/>
    <property type="evidence" value="ECO:0007669"/>
    <property type="project" value="UniProtKB-SubCell"/>
</dbReference>
<dbReference type="Proteomes" id="UP000004191">
    <property type="component" value="Unassembled WGS sequence"/>
</dbReference>
<evidence type="ECO:0000313" key="13">
    <source>
        <dbReference type="Proteomes" id="UP000004191"/>
    </source>
</evidence>
<dbReference type="PANTHER" id="PTHR43394:SF1">
    <property type="entry name" value="ATP-BINDING CASSETTE SUB-FAMILY B MEMBER 10, MITOCHONDRIAL"/>
    <property type="match status" value="1"/>
</dbReference>
<evidence type="ECO:0000256" key="1">
    <source>
        <dbReference type="ARBA" id="ARBA00004651"/>
    </source>
</evidence>
<evidence type="ECO:0000256" key="5">
    <source>
        <dbReference type="ARBA" id="ARBA00022741"/>
    </source>
</evidence>
<keyword evidence="5" id="KW-0547">Nucleotide-binding</keyword>
<evidence type="ECO:0000313" key="12">
    <source>
        <dbReference type="EMBL" id="EHR34653.1"/>
    </source>
</evidence>
<dbReference type="GO" id="GO:0005524">
    <property type="term" value="F:ATP binding"/>
    <property type="evidence" value="ECO:0007669"/>
    <property type="project" value="UniProtKB-KW"/>
</dbReference>
<evidence type="ECO:0000259" key="11">
    <source>
        <dbReference type="PROSITE" id="PS50929"/>
    </source>
</evidence>
<dbReference type="PROSITE" id="PS50893">
    <property type="entry name" value="ABC_TRANSPORTER_2"/>
    <property type="match status" value="1"/>
</dbReference>
<dbReference type="SMART" id="SM00382">
    <property type="entry name" value="AAA"/>
    <property type="match status" value="1"/>
</dbReference>
<dbReference type="RefSeq" id="WP_005397885.1">
    <property type="nucleotide sequence ID" value="NZ_JH601088.1"/>
</dbReference>
<dbReference type="Gene3D" id="1.20.1560.10">
    <property type="entry name" value="ABC transporter type 1, transmembrane domain"/>
    <property type="match status" value="1"/>
</dbReference>
<dbReference type="PATRIC" id="fig|883114.3.peg.616"/>
<keyword evidence="8 9" id="KW-0472">Membrane</keyword>
<feature type="transmembrane region" description="Helical" evidence="9">
    <location>
        <begin position="269"/>
        <end position="294"/>
    </location>
</feature>
<feature type="transmembrane region" description="Helical" evidence="9">
    <location>
        <begin position="12"/>
        <end position="38"/>
    </location>
</feature>
<dbReference type="InterPro" id="IPR003439">
    <property type="entry name" value="ABC_transporter-like_ATP-bd"/>
</dbReference>
<evidence type="ECO:0008006" key="14">
    <source>
        <dbReference type="Google" id="ProtNLM"/>
    </source>
</evidence>
<organism evidence="12 13">
    <name type="scientific">Helcococcus kunzii ATCC 51366</name>
    <dbReference type="NCBI Taxonomy" id="883114"/>
    <lineage>
        <taxon>Bacteria</taxon>
        <taxon>Bacillati</taxon>
        <taxon>Bacillota</taxon>
        <taxon>Tissierellia</taxon>
        <taxon>Tissierellales</taxon>
        <taxon>Peptoniphilaceae</taxon>
        <taxon>Helcococcus</taxon>
    </lineage>
</organism>
<keyword evidence="6" id="KW-0067">ATP-binding</keyword>
<dbReference type="AlphaFoldDB" id="H3NMR2"/>
<dbReference type="InterPro" id="IPR039421">
    <property type="entry name" value="Type_1_exporter"/>
</dbReference>
<feature type="transmembrane region" description="Helical" evidence="9">
    <location>
        <begin position="50"/>
        <end position="69"/>
    </location>
</feature>
<evidence type="ECO:0000256" key="9">
    <source>
        <dbReference type="SAM" id="Phobius"/>
    </source>
</evidence>
<proteinExistence type="predicted"/>
<dbReference type="SUPFAM" id="SSF90123">
    <property type="entry name" value="ABC transporter transmembrane region"/>
    <property type="match status" value="1"/>
</dbReference>
<keyword evidence="13" id="KW-1185">Reference proteome</keyword>
<feature type="transmembrane region" description="Helical" evidence="9">
    <location>
        <begin position="239"/>
        <end position="257"/>
    </location>
</feature>
<sequence>MLNKYVYPKKKNIILTLIIKMLSTLFGVLIPTILAYIIDDIVPKGDRNGVIIFGSLMIIVALLEWFLGIKSNRMAAKISSDSIQEIRKDLFDRSIRLSARQIDKLGVSSIESRLTSDTYTVHNFLGTALRMGSRSIMLFLGGVIFCVILSPRLSLILLFIILPIFTIIRVIFNKTQPLWRKLQKRYDAMVQVIRESIRGIKVSKALNRIDDEKEKFFNSSDAARQTSIKATDTMAMTSPLVNTVLYCGLALVILYGGKLVEVNQLKVGTIIAFMSYFMQITHSLFMLNWMFNIYSRAMTSIKRIEEIIFMPIDDSQIVENPIELPECNNGVPEIEFKNVSFAYEDNNYALQNISFKIYRGQSLGIMGATGSGKSTIIRLLLRQYDVNSGEILVRGVNIKNIKHSQLNNLFGSVFQKDFLFKGSIKANIDFGRNLNNMQLEEAILNAQAREFIDAKDDRLDHALASKGVNLSGGQQQRVLLSRAFASNPEILILDDSSSALDFKTDSKLRQAIDENFSKSTSIIVAQRISSVISCDEIMFLENGKILAKGNHEYMLENCVPYKEIADMQIGELE</sequence>
<reference evidence="12 13" key="1">
    <citation type="submission" date="2012-01" db="EMBL/GenBank/DDBJ databases">
        <title>The Genome Sequence of Helcococcus kunzii ATCC 51366.</title>
        <authorList>
            <consortium name="The Broad Institute Genome Sequencing Platform"/>
            <person name="Earl A."/>
            <person name="Ward D."/>
            <person name="Feldgarden M."/>
            <person name="Gevers D."/>
            <person name="Huys G."/>
            <person name="Young S.K."/>
            <person name="Zeng Q."/>
            <person name="Gargeya S."/>
            <person name="Fitzgerald M."/>
            <person name="Haas B."/>
            <person name="Abouelleil A."/>
            <person name="Alvarado L."/>
            <person name="Arachchi H.M."/>
            <person name="Berlin A."/>
            <person name="Chapman S.B."/>
            <person name="Gearin G."/>
            <person name="Goldberg J."/>
            <person name="Griggs A."/>
            <person name="Gujja S."/>
            <person name="Hansen M."/>
            <person name="Heiman D."/>
            <person name="Howarth C."/>
            <person name="Larimer J."/>
            <person name="Lui A."/>
            <person name="MacDonald P.J.P."/>
            <person name="McCowen C."/>
            <person name="Montmayeur A."/>
            <person name="Murphy C."/>
            <person name="Neiman D."/>
            <person name="Pearson M."/>
            <person name="Priest M."/>
            <person name="Roberts A."/>
            <person name="Saif S."/>
            <person name="Shea T."/>
            <person name="Sisk P."/>
            <person name="Stolte C."/>
            <person name="Sykes S."/>
            <person name="Wortman J."/>
            <person name="Nusbaum C."/>
            <person name="Birren B."/>
        </authorList>
    </citation>
    <scope>NUCLEOTIDE SEQUENCE [LARGE SCALE GENOMIC DNA]</scope>
    <source>
        <strain evidence="12 13">ATCC 51366</strain>
    </source>
</reference>
<protein>
    <recommendedName>
        <fullName evidence="14">ABC transporter transmembrane region</fullName>
    </recommendedName>
</protein>
<keyword evidence="3" id="KW-1003">Cell membrane</keyword>
<dbReference type="CDD" id="cd18548">
    <property type="entry name" value="ABC_6TM_Tm287_like"/>
    <property type="match status" value="1"/>
</dbReference>
<dbReference type="EMBL" id="AGEI01000019">
    <property type="protein sequence ID" value="EHR34653.1"/>
    <property type="molecule type" value="Genomic_DNA"/>
</dbReference>
<evidence type="ECO:0000259" key="10">
    <source>
        <dbReference type="PROSITE" id="PS50893"/>
    </source>
</evidence>
<evidence type="ECO:0000256" key="6">
    <source>
        <dbReference type="ARBA" id="ARBA00022840"/>
    </source>
</evidence>
<dbReference type="InterPro" id="IPR027417">
    <property type="entry name" value="P-loop_NTPase"/>
</dbReference>
<name>H3NMR2_9FIRM</name>
<feature type="domain" description="ABC transmembrane type-1" evidence="11">
    <location>
        <begin position="14"/>
        <end position="296"/>
    </location>
</feature>
<keyword evidence="4 9" id="KW-0812">Transmembrane</keyword>
<comment type="subcellular location">
    <subcellularLocation>
        <location evidence="1">Cell membrane</location>
        <topology evidence="1">Multi-pass membrane protein</topology>
    </subcellularLocation>
</comment>
<feature type="transmembrane region" description="Helical" evidence="9">
    <location>
        <begin position="131"/>
        <end position="150"/>
    </location>
</feature>
<dbReference type="InterPro" id="IPR017871">
    <property type="entry name" value="ABC_transporter-like_CS"/>
</dbReference>
<dbReference type="InterPro" id="IPR011527">
    <property type="entry name" value="ABC1_TM_dom"/>
</dbReference>
<dbReference type="GO" id="GO:0015421">
    <property type="term" value="F:ABC-type oligopeptide transporter activity"/>
    <property type="evidence" value="ECO:0007669"/>
    <property type="project" value="TreeGrafter"/>
</dbReference>
<dbReference type="SUPFAM" id="SSF52540">
    <property type="entry name" value="P-loop containing nucleoside triphosphate hydrolases"/>
    <property type="match status" value="1"/>
</dbReference>
<dbReference type="Pfam" id="PF00005">
    <property type="entry name" value="ABC_tran"/>
    <property type="match status" value="1"/>
</dbReference>
<dbReference type="GO" id="GO:0016887">
    <property type="term" value="F:ATP hydrolysis activity"/>
    <property type="evidence" value="ECO:0007669"/>
    <property type="project" value="InterPro"/>
</dbReference>
<dbReference type="Pfam" id="PF00664">
    <property type="entry name" value="ABC_membrane"/>
    <property type="match status" value="1"/>
</dbReference>
<dbReference type="InterPro" id="IPR036640">
    <property type="entry name" value="ABC1_TM_sf"/>
</dbReference>
<dbReference type="Gene3D" id="3.40.50.300">
    <property type="entry name" value="P-loop containing nucleotide triphosphate hydrolases"/>
    <property type="match status" value="1"/>
</dbReference>
<evidence type="ECO:0000256" key="8">
    <source>
        <dbReference type="ARBA" id="ARBA00023136"/>
    </source>
</evidence>
<dbReference type="OrthoDB" id="9762778at2"/>
<feature type="transmembrane region" description="Helical" evidence="9">
    <location>
        <begin position="156"/>
        <end position="172"/>
    </location>
</feature>
<evidence type="ECO:0000256" key="2">
    <source>
        <dbReference type="ARBA" id="ARBA00022448"/>
    </source>
</evidence>
<evidence type="ECO:0000256" key="7">
    <source>
        <dbReference type="ARBA" id="ARBA00022989"/>
    </source>
</evidence>
<evidence type="ECO:0000256" key="3">
    <source>
        <dbReference type="ARBA" id="ARBA00022475"/>
    </source>
</evidence>
<dbReference type="GeneID" id="96998628"/>
<dbReference type="PANTHER" id="PTHR43394">
    <property type="entry name" value="ATP-DEPENDENT PERMEASE MDL1, MITOCHONDRIAL"/>
    <property type="match status" value="1"/>
</dbReference>
<feature type="domain" description="ABC transporter" evidence="10">
    <location>
        <begin position="334"/>
        <end position="567"/>
    </location>
</feature>
<keyword evidence="7 9" id="KW-1133">Transmembrane helix</keyword>
<dbReference type="STRING" id="883114.HMPREF9709_00623"/>
<gene>
    <name evidence="12" type="ORF">HMPREF9709_00623</name>
</gene>
<comment type="caution">
    <text evidence="12">The sequence shown here is derived from an EMBL/GenBank/DDBJ whole genome shotgun (WGS) entry which is preliminary data.</text>
</comment>
<dbReference type="FunFam" id="3.40.50.300:FF:000221">
    <property type="entry name" value="Multidrug ABC transporter ATP-binding protein"/>
    <property type="match status" value="1"/>
</dbReference>
<dbReference type="HOGENOM" id="CLU_000604_84_3_9"/>
<dbReference type="eggNOG" id="COG1132">
    <property type="taxonomic scope" value="Bacteria"/>
</dbReference>
<dbReference type="InterPro" id="IPR003593">
    <property type="entry name" value="AAA+_ATPase"/>
</dbReference>
<dbReference type="PROSITE" id="PS00211">
    <property type="entry name" value="ABC_TRANSPORTER_1"/>
    <property type="match status" value="1"/>
</dbReference>
<accession>H3NMR2</accession>
<keyword evidence="2" id="KW-0813">Transport</keyword>
<evidence type="ECO:0000256" key="4">
    <source>
        <dbReference type="ARBA" id="ARBA00022692"/>
    </source>
</evidence>